<evidence type="ECO:0000313" key="3">
    <source>
        <dbReference type="Proteomes" id="UP000295818"/>
    </source>
</evidence>
<reference evidence="2 3" key="1">
    <citation type="journal article" date="2015" name="Stand. Genomic Sci.">
        <title>Genomic Encyclopedia of Bacterial and Archaeal Type Strains, Phase III: the genomes of soil and plant-associated and newly described type strains.</title>
        <authorList>
            <person name="Whitman W.B."/>
            <person name="Woyke T."/>
            <person name="Klenk H.P."/>
            <person name="Zhou Y."/>
            <person name="Lilburn T.G."/>
            <person name="Beck B.J."/>
            <person name="De Vos P."/>
            <person name="Vandamme P."/>
            <person name="Eisen J.A."/>
            <person name="Garrity G."/>
            <person name="Hugenholtz P."/>
            <person name="Kyrpides N.C."/>
        </authorList>
    </citation>
    <scope>NUCLEOTIDE SEQUENCE [LARGE SCALE GENOMIC DNA]</scope>
    <source>
        <strain evidence="2 3">VKM Ac-2538</strain>
    </source>
</reference>
<evidence type="ECO:0000313" key="2">
    <source>
        <dbReference type="EMBL" id="TCO17445.1"/>
    </source>
</evidence>
<dbReference type="CDD" id="cd04301">
    <property type="entry name" value="NAT_SF"/>
    <property type="match status" value="1"/>
</dbReference>
<dbReference type="SUPFAM" id="SSF55729">
    <property type="entry name" value="Acyl-CoA N-acyltransferases (Nat)"/>
    <property type="match status" value="1"/>
</dbReference>
<name>A0ABY2BDZ0_9ACTN</name>
<sequence>MNITSLGYRTDLMLLQLSGSEVTDKGEYVVIRTPANPTFWWGNYLLYRTPFAPGALAGRLEVFRQEFPAAKHGAFGIDTTDGLVGAEEELKAAGFETDRSTVMTAKQVKEPARPNVDSQYRFLSSDDDWEQLVGLSLAVNSMDLEGYEEFNRRKTEAERSLVEAGHAQWFGAFDGERLRASLGLVSDGSGVARFQNVQTHEDYRGRGIASTLVHQASRYGLDEMRAHTLVMVADPDYLAIRLYRALGFTDSEVQVGLDKRPS</sequence>
<protein>
    <submittedName>
        <fullName evidence="2">Acetyltransferase (GNAT) family protein</fullName>
    </submittedName>
</protein>
<keyword evidence="3" id="KW-1185">Reference proteome</keyword>
<comment type="caution">
    <text evidence="2">The sequence shown here is derived from an EMBL/GenBank/DDBJ whole genome shotgun (WGS) entry which is preliminary data.</text>
</comment>
<accession>A0ABY2BDZ0</accession>
<dbReference type="EMBL" id="SLWM01000014">
    <property type="protein sequence ID" value="TCO17445.1"/>
    <property type="molecule type" value="Genomic_DNA"/>
</dbReference>
<organism evidence="2 3">
    <name type="scientific">Kribbella orskensis</name>
    <dbReference type="NCBI Taxonomy" id="2512216"/>
    <lineage>
        <taxon>Bacteria</taxon>
        <taxon>Bacillati</taxon>
        <taxon>Actinomycetota</taxon>
        <taxon>Actinomycetes</taxon>
        <taxon>Propionibacteriales</taxon>
        <taxon>Kribbellaceae</taxon>
        <taxon>Kribbella</taxon>
    </lineage>
</organism>
<dbReference type="Pfam" id="PF00583">
    <property type="entry name" value="Acetyltransf_1"/>
    <property type="match status" value="1"/>
</dbReference>
<evidence type="ECO:0000259" key="1">
    <source>
        <dbReference type="PROSITE" id="PS51186"/>
    </source>
</evidence>
<feature type="domain" description="N-acetyltransferase" evidence="1">
    <location>
        <begin position="118"/>
        <end position="262"/>
    </location>
</feature>
<proteinExistence type="predicted"/>
<dbReference type="Proteomes" id="UP000295818">
    <property type="component" value="Unassembled WGS sequence"/>
</dbReference>
<dbReference type="RefSeq" id="WP_241998981.1">
    <property type="nucleotide sequence ID" value="NZ_SLWM01000014.1"/>
</dbReference>
<dbReference type="InterPro" id="IPR016181">
    <property type="entry name" value="Acyl_CoA_acyltransferase"/>
</dbReference>
<dbReference type="Gene3D" id="3.40.630.30">
    <property type="match status" value="1"/>
</dbReference>
<gene>
    <name evidence="2" type="ORF">EV644_11493</name>
</gene>
<dbReference type="InterPro" id="IPR000182">
    <property type="entry name" value="GNAT_dom"/>
</dbReference>
<dbReference type="PROSITE" id="PS51186">
    <property type="entry name" value="GNAT"/>
    <property type="match status" value="1"/>
</dbReference>